<dbReference type="Gene3D" id="3.40.50.1000">
    <property type="entry name" value="HAD superfamily/HAD-like"/>
    <property type="match status" value="1"/>
</dbReference>
<dbReference type="CDD" id="cd02588">
    <property type="entry name" value="HAD_L2-DEX"/>
    <property type="match status" value="1"/>
</dbReference>
<dbReference type="SFLD" id="SFLDG01129">
    <property type="entry name" value="C1.5:_HAD__Beta-PGM__Phosphata"/>
    <property type="match status" value="1"/>
</dbReference>
<proteinExistence type="inferred from homology"/>
<evidence type="ECO:0000256" key="3">
    <source>
        <dbReference type="RuleBase" id="RU368077"/>
    </source>
</evidence>
<dbReference type="InterPro" id="IPR006328">
    <property type="entry name" value="2-HAD"/>
</dbReference>
<comment type="similarity">
    <text evidence="1 3">Belongs to the HAD-like hydrolase superfamily. S-2-haloalkanoic acid dehalogenase family.</text>
</comment>
<evidence type="ECO:0000313" key="5">
    <source>
        <dbReference type="Proteomes" id="UP001204445"/>
    </source>
</evidence>
<dbReference type="InterPro" id="IPR006439">
    <property type="entry name" value="HAD-SF_hydro_IA"/>
</dbReference>
<dbReference type="InterPro" id="IPR036412">
    <property type="entry name" value="HAD-like_sf"/>
</dbReference>
<dbReference type="SUPFAM" id="SSF56784">
    <property type="entry name" value="HAD-like"/>
    <property type="match status" value="1"/>
</dbReference>
<keyword evidence="5" id="KW-1185">Reference proteome</keyword>
<dbReference type="Proteomes" id="UP001204445">
    <property type="component" value="Unassembled WGS sequence"/>
</dbReference>
<dbReference type="InterPro" id="IPR051540">
    <property type="entry name" value="S-2-haloacid_dehalogenase"/>
</dbReference>
<dbReference type="Gene3D" id="1.10.150.240">
    <property type="entry name" value="Putative phosphatase, domain 2"/>
    <property type="match status" value="1"/>
</dbReference>
<name>A0AAE3HKE7_9GAMM</name>
<gene>
    <name evidence="4" type="ORF">J2T55_001431</name>
</gene>
<dbReference type="AlphaFoldDB" id="A0AAE3HKE7"/>
<evidence type="ECO:0000256" key="2">
    <source>
        <dbReference type="ARBA" id="ARBA00022801"/>
    </source>
</evidence>
<dbReference type="SFLD" id="SFLDG01135">
    <property type="entry name" value="C1.5.6:_HAD__Beta-PGM__Phospha"/>
    <property type="match status" value="1"/>
</dbReference>
<dbReference type="NCBIfam" id="TIGR01428">
    <property type="entry name" value="HAD_type_II"/>
    <property type="match status" value="1"/>
</dbReference>
<keyword evidence="2 3" id="KW-0378">Hydrolase</keyword>
<comment type="caution">
    <text evidence="4">The sequence shown here is derived from an EMBL/GenBank/DDBJ whole genome shotgun (WGS) entry which is preliminary data.</text>
</comment>
<evidence type="ECO:0000313" key="4">
    <source>
        <dbReference type="EMBL" id="MCS3903410.1"/>
    </source>
</evidence>
<dbReference type="RefSeq" id="WP_259055153.1">
    <property type="nucleotide sequence ID" value="NZ_JANUCT010000008.1"/>
</dbReference>
<accession>A0AAE3HKE7</accession>
<organism evidence="4 5">
    <name type="scientific">Methylohalomonas lacus</name>
    <dbReference type="NCBI Taxonomy" id="398773"/>
    <lineage>
        <taxon>Bacteria</taxon>
        <taxon>Pseudomonadati</taxon>
        <taxon>Pseudomonadota</taxon>
        <taxon>Gammaproteobacteria</taxon>
        <taxon>Methylohalomonadales</taxon>
        <taxon>Methylohalomonadaceae</taxon>
        <taxon>Methylohalomonas</taxon>
    </lineage>
</organism>
<reference evidence="4" key="1">
    <citation type="submission" date="2022-08" db="EMBL/GenBank/DDBJ databases">
        <title>Genomic Encyclopedia of Type Strains, Phase III (KMG-III): the genomes of soil and plant-associated and newly described type strains.</title>
        <authorList>
            <person name="Whitman W."/>
        </authorList>
    </citation>
    <scope>NUCLEOTIDE SEQUENCE</scope>
    <source>
        <strain evidence="4">HMT 1</strain>
    </source>
</reference>
<dbReference type="PRINTS" id="PR00413">
    <property type="entry name" value="HADHALOGNASE"/>
</dbReference>
<evidence type="ECO:0000256" key="1">
    <source>
        <dbReference type="ARBA" id="ARBA00008106"/>
    </source>
</evidence>
<dbReference type="Pfam" id="PF00702">
    <property type="entry name" value="Hydrolase"/>
    <property type="match status" value="1"/>
</dbReference>
<dbReference type="NCBIfam" id="TIGR01493">
    <property type="entry name" value="HAD-SF-IA-v2"/>
    <property type="match status" value="1"/>
</dbReference>
<dbReference type="InterPro" id="IPR023214">
    <property type="entry name" value="HAD_sf"/>
</dbReference>
<dbReference type="EMBL" id="JANUCT010000008">
    <property type="protein sequence ID" value="MCS3903410.1"/>
    <property type="molecule type" value="Genomic_DNA"/>
</dbReference>
<comment type="catalytic activity">
    <reaction evidence="3">
        <text>an (S)-2-haloacid + H2O = a (2R)-2-hydroxycarboxylate + a halide anion + H(+)</text>
        <dbReference type="Rhea" id="RHEA:11192"/>
        <dbReference type="ChEBI" id="CHEBI:15377"/>
        <dbReference type="ChEBI" id="CHEBI:15378"/>
        <dbReference type="ChEBI" id="CHEBI:16042"/>
        <dbReference type="ChEBI" id="CHEBI:58314"/>
        <dbReference type="ChEBI" id="CHEBI:137405"/>
        <dbReference type="EC" id="3.8.1.2"/>
    </reaction>
</comment>
<dbReference type="InterPro" id="IPR023198">
    <property type="entry name" value="PGP-like_dom2"/>
</dbReference>
<dbReference type="PANTHER" id="PTHR43316">
    <property type="entry name" value="HYDROLASE, HALOACID DELAHOGENASE-RELATED"/>
    <property type="match status" value="1"/>
</dbReference>
<protein>
    <recommendedName>
        <fullName evidence="3">(S)-2-haloacid dehalogenase</fullName>
        <ecNumber evidence="3">3.8.1.2</ecNumber>
    </recommendedName>
    <alternativeName>
        <fullName evidence="3">2-haloalkanoic acid dehalogenase</fullName>
    </alternativeName>
    <alternativeName>
        <fullName evidence="3">Halocarboxylic acid halidohydrolase</fullName>
    </alternativeName>
    <alternativeName>
        <fullName evidence="3">L-2-haloacid dehalogenase</fullName>
    </alternativeName>
</protein>
<dbReference type="EC" id="3.8.1.2" evidence="3"/>
<dbReference type="SFLD" id="SFLDF00045">
    <property type="entry name" value="2-haloacid_dehalogenase"/>
    <property type="match status" value="1"/>
</dbReference>
<dbReference type="PANTHER" id="PTHR43316:SF3">
    <property type="entry name" value="HALOACID DEHALOGENASE, TYPE II (AFU_ORTHOLOGUE AFUA_2G07750)-RELATED"/>
    <property type="match status" value="1"/>
</dbReference>
<comment type="function">
    <text evidence="3">Catalyzes the hydrolytic dehalogenation of small (S)-2-haloalkanoic acids to yield the corresponding (R)-2-hydroxyalkanoic acids.</text>
</comment>
<dbReference type="GO" id="GO:0018784">
    <property type="term" value="F:(S)-2-haloacid dehalogenase activity"/>
    <property type="evidence" value="ECO:0007669"/>
    <property type="project" value="UniProtKB-UniRule"/>
</dbReference>
<dbReference type="SFLD" id="SFLDS00003">
    <property type="entry name" value="Haloacid_Dehalogenase"/>
    <property type="match status" value="1"/>
</dbReference>
<sequence length="228" mass="25285">MYEQHPHACVFDAYGTLFDVHSAVARLRDRVGAQAEAVSATWRQKQLEYTWLRSLMGEYADFERVLADSLDYALRQAAIDDPALRTDLLDAYNRLDCYPEVPGVLRTLKQQGYGVAILTNGTSAMMRSCVEHSGIGDWLDDILTVDSLRIYKPSPRVYELAVDRFGPPAAGISFQSANAWDIAGAAYFGLSCVWINRRQGITEELPGRPLHTLSDLEGLPTLLAAATD</sequence>